<protein>
    <submittedName>
        <fullName evidence="2">Uncharacterized protein</fullName>
    </submittedName>
</protein>
<name>A0A7G9RZI0_9FIRM</name>
<dbReference type="AlphaFoldDB" id="A0A7G9RZI0"/>
<proteinExistence type="predicted"/>
<dbReference type="Proteomes" id="UP000515928">
    <property type="component" value="Chromosome"/>
</dbReference>
<sequence>MANRNKKAETSLNQSEVIDYKRHYPLLAAGSLIYAFGLFLWGQTKKPYAYPEWPDYLMITFAVILGLGIVYSISKRNIMIKKYKNYHHIIYQEEIYDLTGIADYTDQSEDAVFNDIQELIKKGYFNFIRINPLTNTLDGAYIKAQKKKIKHGVIRCMGCGANNEVTENKITECEYCGRKLTLSEFKPEE</sequence>
<keyword evidence="1" id="KW-0472">Membrane</keyword>
<dbReference type="KEGG" id="eio:H9L01_01130"/>
<keyword evidence="3" id="KW-1185">Reference proteome</keyword>
<feature type="transmembrane region" description="Helical" evidence="1">
    <location>
        <begin position="56"/>
        <end position="74"/>
    </location>
</feature>
<dbReference type="RefSeq" id="WP_187534123.1">
    <property type="nucleotide sequence ID" value="NZ_CBCSHU010000014.1"/>
</dbReference>
<reference evidence="2 3" key="1">
    <citation type="submission" date="2020-08" db="EMBL/GenBank/DDBJ databases">
        <title>Genome sequence of Erysipelothrix inopinata DSM 15511T.</title>
        <authorList>
            <person name="Hyun D.-W."/>
            <person name="Bae J.-W."/>
        </authorList>
    </citation>
    <scope>NUCLEOTIDE SEQUENCE [LARGE SCALE GENOMIC DNA]</scope>
    <source>
        <strain evidence="2 3">DSM 15511</strain>
    </source>
</reference>
<accession>A0A7G9RZI0</accession>
<gene>
    <name evidence="2" type="ORF">H9L01_01130</name>
</gene>
<evidence type="ECO:0000313" key="3">
    <source>
        <dbReference type="Proteomes" id="UP000515928"/>
    </source>
</evidence>
<keyword evidence="1" id="KW-1133">Transmembrane helix</keyword>
<keyword evidence="1" id="KW-0812">Transmembrane</keyword>
<feature type="transmembrane region" description="Helical" evidence="1">
    <location>
        <begin position="24"/>
        <end position="44"/>
    </location>
</feature>
<organism evidence="2 3">
    <name type="scientific">Erysipelothrix inopinata</name>
    <dbReference type="NCBI Taxonomy" id="225084"/>
    <lineage>
        <taxon>Bacteria</taxon>
        <taxon>Bacillati</taxon>
        <taxon>Bacillota</taxon>
        <taxon>Erysipelotrichia</taxon>
        <taxon>Erysipelotrichales</taxon>
        <taxon>Erysipelotrichaceae</taxon>
        <taxon>Erysipelothrix</taxon>
    </lineage>
</organism>
<dbReference type="EMBL" id="CP060715">
    <property type="protein sequence ID" value="QNN61005.1"/>
    <property type="molecule type" value="Genomic_DNA"/>
</dbReference>
<evidence type="ECO:0000313" key="2">
    <source>
        <dbReference type="EMBL" id="QNN61005.1"/>
    </source>
</evidence>
<evidence type="ECO:0000256" key="1">
    <source>
        <dbReference type="SAM" id="Phobius"/>
    </source>
</evidence>